<dbReference type="RefSeq" id="WP_344136657.1">
    <property type="nucleotide sequence ID" value="NZ_BAAALT010000187.1"/>
</dbReference>
<dbReference type="GO" id="GO:0032259">
    <property type="term" value="P:methylation"/>
    <property type="evidence" value="ECO:0007669"/>
    <property type="project" value="UniProtKB-KW"/>
</dbReference>
<comment type="caution">
    <text evidence="2">The sequence shown here is derived from an EMBL/GenBank/DDBJ whole genome shotgun (WGS) entry which is preliminary data.</text>
</comment>
<evidence type="ECO:0000259" key="1">
    <source>
        <dbReference type="Pfam" id="PF08241"/>
    </source>
</evidence>
<dbReference type="CDD" id="cd02440">
    <property type="entry name" value="AdoMet_MTases"/>
    <property type="match status" value="1"/>
</dbReference>
<feature type="domain" description="Methyltransferase type 11" evidence="1">
    <location>
        <begin position="49"/>
        <end position="138"/>
    </location>
</feature>
<dbReference type="InterPro" id="IPR029063">
    <property type="entry name" value="SAM-dependent_MTases_sf"/>
</dbReference>
<name>A0ABN2MDQ3_9ACTN</name>
<dbReference type="EMBL" id="BAAALT010000187">
    <property type="protein sequence ID" value="GAA1822142.1"/>
    <property type="molecule type" value="Genomic_DNA"/>
</dbReference>
<evidence type="ECO:0000313" key="3">
    <source>
        <dbReference type="Proteomes" id="UP001500218"/>
    </source>
</evidence>
<sequence length="257" mass="27595">MADVRTAAERGSVSFDPIADRYDETRGGEARGEGVADDLVPWLPEGRVLEVGVGTGVVAKALRARGLNVVGVDLSPQMARRAVGRLGPRVTLGDAHALPVADASVDAVVMVWVLHLVGGIEGALAEAARVLRPGGRVVAVHDAPTATATDIDGAFTKLFGPLRDSRPDSKETVAAAAYAAGLTTLHQGDTTRYTLGRAPEAIATEIETRTWSYLWNFDNERWQAYVVPVLTELRALPEPDRVREFEQWHGLSVFARP</sequence>
<dbReference type="Proteomes" id="UP001500218">
    <property type="component" value="Unassembled WGS sequence"/>
</dbReference>
<gene>
    <name evidence="2" type="ORF">GCM10009682_48020</name>
</gene>
<proteinExistence type="predicted"/>
<dbReference type="InterPro" id="IPR050508">
    <property type="entry name" value="Methyltransf_Superfamily"/>
</dbReference>
<keyword evidence="2" id="KW-0808">Transferase</keyword>
<dbReference type="Pfam" id="PF08241">
    <property type="entry name" value="Methyltransf_11"/>
    <property type="match status" value="1"/>
</dbReference>
<organism evidence="2 3">
    <name type="scientific">Luedemannella flava</name>
    <dbReference type="NCBI Taxonomy" id="349316"/>
    <lineage>
        <taxon>Bacteria</taxon>
        <taxon>Bacillati</taxon>
        <taxon>Actinomycetota</taxon>
        <taxon>Actinomycetes</taxon>
        <taxon>Micromonosporales</taxon>
        <taxon>Micromonosporaceae</taxon>
        <taxon>Luedemannella</taxon>
    </lineage>
</organism>
<reference evidence="2 3" key="1">
    <citation type="journal article" date="2019" name="Int. J. Syst. Evol. Microbiol.">
        <title>The Global Catalogue of Microorganisms (GCM) 10K type strain sequencing project: providing services to taxonomists for standard genome sequencing and annotation.</title>
        <authorList>
            <consortium name="The Broad Institute Genomics Platform"/>
            <consortium name="The Broad Institute Genome Sequencing Center for Infectious Disease"/>
            <person name="Wu L."/>
            <person name="Ma J."/>
        </authorList>
    </citation>
    <scope>NUCLEOTIDE SEQUENCE [LARGE SCALE GENOMIC DNA]</scope>
    <source>
        <strain evidence="2 3">JCM 13250</strain>
    </source>
</reference>
<dbReference type="GO" id="GO:0008168">
    <property type="term" value="F:methyltransferase activity"/>
    <property type="evidence" value="ECO:0007669"/>
    <property type="project" value="UniProtKB-KW"/>
</dbReference>
<accession>A0ABN2MDQ3</accession>
<protein>
    <submittedName>
        <fullName evidence="2">Class I SAM-dependent methyltransferase</fullName>
    </submittedName>
</protein>
<dbReference type="InterPro" id="IPR013216">
    <property type="entry name" value="Methyltransf_11"/>
</dbReference>
<keyword evidence="2" id="KW-0489">Methyltransferase</keyword>
<dbReference type="Gene3D" id="3.40.50.150">
    <property type="entry name" value="Vaccinia Virus protein VP39"/>
    <property type="match status" value="1"/>
</dbReference>
<dbReference type="PANTHER" id="PTHR42912">
    <property type="entry name" value="METHYLTRANSFERASE"/>
    <property type="match status" value="1"/>
</dbReference>
<evidence type="ECO:0000313" key="2">
    <source>
        <dbReference type="EMBL" id="GAA1822142.1"/>
    </source>
</evidence>
<keyword evidence="3" id="KW-1185">Reference proteome</keyword>
<dbReference type="SUPFAM" id="SSF53335">
    <property type="entry name" value="S-adenosyl-L-methionine-dependent methyltransferases"/>
    <property type="match status" value="1"/>
</dbReference>